<gene>
    <name evidence="3" type="ORF">RIF23_19790</name>
</gene>
<dbReference type="Pfam" id="PF00903">
    <property type="entry name" value="Glyoxalase"/>
    <property type="match status" value="1"/>
</dbReference>
<dbReference type="InterPro" id="IPR051332">
    <property type="entry name" value="Fosfomycin_Res_Enzymes"/>
</dbReference>
<organism evidence="3 4">
    <name type="scientific">Lipingzhangella rawalii</name>
    <dbReference type="NCBI Taxonomy" id="2055835"/>
    <lineage>
        <taxon>Bacteria</taxon>
        <taxon>Bacillati</taxon>
        <taxon>Actinomycetota</taxon>
        <taxon>Actinomycetes</taxon>
        <taxon>Streptosporangiales</taxon>
        <taxon>Nocardiopsidaceae</taxon>
        <taxon>Lipingzhangella</taxon>
    </lineage>
</organism>
<sequence length="131" mass="15021">MPSFTGIAHLTLSVRDRDASVRFYRDVLGFQEFQTRDCGEWRRTMCRHRSGVVLGLIEHKDHFNAVFDHRRVGVDHLAFTVSSSAELDAWEERLTELDIDHSPVVHAEQGRALTFADPDGFQLELYCEDSA</sequence>
<proteinExistence type="predicted"/>
<reference evidence="4" key="1">
    <citation type="submission" date="2023-07" db="EMBL/GenBank/DDBJ databases">
        <title>Novel species in the genus Lipingzhangella isolated from Sambhar Salt Lake.</title>
        <authorList>
            <person name="Jiya N."/>
            <person name="Kajale S."/>
            <person name="Sharma A."/>
        </authorList>
    </citation>
    <scope>NUCLEOTIDE SEQUENCE [LARGE SCALE GENOMIC DNA]</scope>
    <source>
        <strain evidence="4">LS1_29</strain>
    </source>
</reference>
<feature type="domain" description="VOC" evidence="2">
    <location>
        <begin position="6"/>
        <end position="128"/>
    </location>
</feature>
<name>A0ABU2HCG9_9ACTN</name>
<dbReference type="Gene3D" id="3.10.180.10">
    <property type="entry name" value="2,3-Dihydroxybiphenyl 1,2-Dioxygenase, domain 1"/>
    <property type="match status" value="1"/>
</dbReference>
<dbReference type="PANTHER" id="PTHR36113">
    <property type="entry name" value="LYASE, PUTATIVE-RELATED-RELATED"/>
    <property type="match status" value="1"/>
</dbReference>
<evidence type="ECO:0000259" key="2">
    <source>
        <dbReference type="PROSITE" id="PS51819"/>
    </source>
</evidence>
<dbReference type="EMBL" id="JAVLVT010000013">
    <property type="protein sequence ID" value="MDS1272535.1"/>
    <property type="molecule type" value="Genomic_DNA"/>
</dbReference>
<dbReference type="Proteomes" id="UP001250214">
    <property type="component" value="Unassembled WGS sequence"/>
</dbReference>
<dbReference type="CDD" id="cd06587">
    <property type="entry name" value="VOC"/>
    <property type="match status" value="1"/>
</dbReference>
<evidence type="ECO:0000313" key="4">
    <source>
        <dbReference type="Proteomes" id="UP001250214"/>
    </source>
</evidence>
<dbReference type="SUPFAM" id="SSF54593">
    <property type="entry name" value="Glyoxalase/Bleomycin resistance protein/Dihydroxybiphenyl dioxygenase"/>
    <property type="match status" value="1"/>
</dbReference>
<dbReference type="RefSeq" id="WP_310914123.1">
    <property type="nucleotide sequence ID" value="NZ_JAVLVT010000013.1"/>
</dbReference>
<accession>A0ABU2HCG9</accession>
<evidence type="ECO:0000256" key="1">
    <source>
        <dbReference type="ARBA" id="ARBA00022723"/>
    </source>
</evidence>
<dbReference type="InterPro" id="IPR004360">
    <property type="entry name" value="Glyas_Fos-R_dOase_dom"/>
</dbReference>
<comment type="caution">
    <text evidence="3">The sequence shown here is derived from an EMBL/GenBank/DDBJ whole genome shotgun (WGS) entry which is preliminary data.</text>
</comment>
<keyword evidence="4" id="KW-1185">Reference proteome</keyword>
<dbReference type="PANTHER" id="PTHR36113:SF6">
    <property type="entry name" value="FOSFOMYCIN RESISTANCE PROTEIN FOSX"/>
    <property type="match status" value="1"/>
</dbReference>
<dbReference type="InterPro" id="IPR037523">
    <property type="entry name" value="VOC_core"/>
</dbReference>
<keyword evidence="1" id="KW-0479">Metal-binding</keyword>
<dbReference type="PROSITE" id="PS51819">
    <property type="entry name" value="VOC"/>
    <property type="match status" value="1"/>
</dbReference>
<evidence type="ECO:0000313" key="3">
    <source>
        <dbReference type="EMBL" id="MDS1272535.1"/>
    </source>
</evidence>
<dbReference type="InterPro" id="IPR029068">
    <property type="entry name" value="Glyas_Bleomycin-R_OHBP_Dase"/>
</dbReference>
<protein>
    <submittedName>
        <fullName evidence="3">VOC family protein</fullName>
    </submittedName>
</protein>